<sequence length="545" mass="61890">MNFSKIVFNAEANSGSIFKSSSEISRQVPLEETNFIYDKQYVILETNQGGTEQFRYIRGLNYIAKINSFNELSYYLFNGHGDVVQTVSEDGELKNQYDYDVFGNPILTVEVEANAIRYAGEFYDEESGLYYLRARYYDPYTARFISRDSYWGEDANPLSLNLYTYAYNNPNMYVDPSGHIPLPLPKSKSPGKGSLGGPKKDWVKPKKDKKPDKKKPDKKKPSKSTTNRKDNSSKNKPNSSPIPMDILDFIPGNIGNIIKNNSKLQDVLLGSQEKQQEFTKQDLLFKRGMQYNGRKGWLGRKPIPSFDNFYEGNLVAFDADPTLDNYGNLLPEYEEYYEEQLDILEETIKAIDLINNFDKYLRDLIFEIQKGGFAGATIEHPDEALKGFLTEAWDSIYGTITGTAELLKDIKDDPIGTISDTSQEALNQVFDAGYYLFFNLDEDLRNLENNINKLSKEEKAAIAGTIVATILLSQSGKIKDLLLPKKKFETNQIDKDIEGHILDRVAELRGQLPSAYKRSGNFALAEVEIEGIDKTESSGYFFETQ</sequence>
<dbReference type="RefSeq" id="WP_305993210.1">
    <property type="nucleotide sequence ID" value="NZ_JAVAMP010000010.1"/>
</dbReference>
<keyword evidence="1" id="KW-0175">Coiled coil</keyword>
<accession>A0ABT9J2R0</accession>
<feature type="region of interest" description="Disordered" evidence="2">
    <location>
        <begin position="183"/>
        <end position="244"/>
    </location>
</feature>
<dbReference type="Gene3D" id="2.180.10.10">
    <property type="entry name" value="RHS repeat-associated core"/>
    <property type="match status" value="1"/>
</dbReference>
<dbReference type="InterPro" id="IPR050708">
    <property type="entry name" value="T6SS_VgrG/RHS"/>
</dbReference>
<dbReference type="EMBL" id="JAVAMP010000010">
    <property type="protein sequence ID" value="MDP5275904.1"/>
    <property type="molecule type" value="Genomic_DNA"/>
</dbReference>
<gene>
    <name evidence="3" type="ORF">Q5Y73_17535</name>
</gene>
<dbReference type="Proteomes" id="UP001231941">
    <property type="component" value="Unassembled WGS sequence"/>
</dbReference>
<dbReference type="PANTHER" id="PTHR32305:SF17">
    <property type="entry name" value="TRNA NUCLEASE WAPA"/>
    <property type="match status" value="1"/>
</dbReference>
<reference evidence="3 4" key="1">
    <citation type="submission" date="2023-08" db="EMBL/GenBank/DDBJ databases">
        <authorList>
            <person name="Park J.-S."/>
        </authorList>
    </citation>
    <scope>NUCLEOTIDE SEQUENCE [LARGE SCALE GENOMIC DNA]</scope>
    <source>
        <strain evidence="3 4">2205SS18-9</strain>
    </source>
</reference>
<feature type="compositionally biased region" description="Basic and acidic residues" evidence="2">
    <location>
        <begin position="198"/>
        <end position="215"/>
    </location>
</feature>
<feature type="coiled-coil region" evidence="1">
    <location>
        <begin position="437"/>
        <end position="464"/>
    </location>
</feature>
<dbReference type="PANTHER" id="PTHR32305">
    <property type="match status" value="1"/>
</dbReference>
<name>A0ABT9J2R0_9BACL</name>
<dbReference type="NCBIfam" id="TIGR03696">
    <property type="entry name" value="Rhs_assc_core"/>
    <property type="match status" value="1"/>
</dbReference>
<evidence type="ECO:0000256" key="2">
    <source>
        <dbReference type="SAM" id="MobiDB-lite"/>
    </source>
</evidence>
<comment type="caution">
    <text evidence="3">The sequence shown here is derived from an EMBL/GenBank/DDBJ whole genome shotgun (WGS) entry which is preliminary data.</text>
</comment>
<proteinExistence type="predicted"/>
<feature type="compositionally biased region" description="Low complexity" evidence="2">
    <location>
        <begin position="234"/>
        <end position="243"/>
    </location>
</feature>
<evidence type="ECO:0000313" key="3">
    <source>
        <dbReference type="EMBL" id="MDP5275904.1"/>
    </source>
</evidence>
<keyword evidence="4" id="KW-1185">Reference proteome</keyword>
<evidence type="ECO:0000313" key="4">
    <source>
        <dbReference type="Proteomes" id="UP001231941"/>
    </source>
</evidence>
<dbReference type="InterPro" id="IPR022385">
    <property type="entry name" value="Rhs_assc_core"/>
</dbReference>
<organism evidence="3 4">
    <name type="scientific">Chengkuizengella axinellae</name>
    <dbReference type="NCBI Taxonomy" id="3064388"/>
    <lineage>
        <taxon>Bacteria</taxon>
        <taxon>Bacillati</taxon>
        <taxon>Bacillota</taxon>
        <taxon>Bacilli</taxon>
        <taxon>Bacillales</taxon>
        <taxon>Paenibacillaceae</taxon>
        <taxon>Chengkuizengella</taxon>
    </lineage>
</organism>
<evidence type="ECO:0000256" key="1">
    <source>
        <dbReference type="SAM" id="Coils"/>
    </source>
</evidence>
<protein>
    <submittedName>
        <fullName evidence="3">RHS repeat-associated core domain-containing protein</fullName>
    </submittedName>
</protein>